<proteinExistence type="predicted"/>
<organism evidence="1 2">
    <name type="scientific">Penicillium italicum</name>
    <name type="common">Blue mold</name>
    <dbReference type="NCBI Taxonomy" id="40296"/>
    <lineage>
        <taxon>Eukaryota</taxon>
        <taxon>Fungi</taxon>
        <taxon>Dikarya</taxon>
        <taxon>Ascomycota</taxon>
        <taxon>Pezizomycotina</taxon>
        <taxon>Eurotiomycetes</taxon>
        <taxon>Eurotiomycetidae</taxon>
        <taxon>Eurotiales</taxon>
        <taxon>Aspergillaceae</taxon>
        <taxon>Penicillium</taxon>
    </lineage>
</organism>
<keyword evidence="2" id="KW-1185">Reference proteome</keyword>
<sequence>MVKFSNSRIAAIGGLGLWKYLRSYRTTEDVDFLITV</sequence>
<dbReference type="AlphaFoldDB" id="A0A0A2LI78"/>
<dbReference type="OrthoDB" id="5421247at2759"/>
<dbReference type="EMBL" id="JQGA01000301">
    <property type="protein sequence ID" value="KGO76205.1"/>
    <property type="molecule type" value="Genomic_DNA"/>
</dbReference>
<evidence type="ECO:0000313" key="1">
    <source>
        <dbReference type="EMBL" id="KGO76205.1"/>
    </source>
</evidence>
<dbReference type="PhylomeDB" id="A0A0A2LI78"/>
<gene>
    <name evidence="1" type="ORF">PITC_045960</name>
</gene>
<accession>A0A0A2LI78</accession>
<evidence type="ECO:0000313" key="2">
    <source>
        <dbReference type="Proteomes" id="UP000030104"/>
    </source>
</evidence>
<protein>
    <submittedName>
        <fullName evidence="1">Uncharacterized protein</fullName>
    </submittedName>
</protein>
<name>A0A0A2LI78_PENIT</name>
<comment type="caution">
    <text evidence="1">The sequence shown here is derived from an EMBL/GenBank/DDBJ whole genome shotgun (WGS) entry which is preliminary data.</text>
</comment>
<dbReference type="STRING" id="40296.A0A0A2LI78"/>
<dbReference type="HOGENOM" id="CLU_3359895_0_0_1"/>
<dbReference type="Proteomes" id="UP000030104">
    <property type="component" value="Unassembled WGS sequence"/>
</dbReference>
<reference evidence="1 2" key="1">
    <citation type="journal article" date="2015" name="Mol. Plant Microbe Interact.">
        <title>Genome, transcriptome, and functional analyses of Penicillium expansum provide new insights into secondary metabolism and pathogenicity.</title>
        <authorList>
            <person name="Ballester A.R."/>
            <person name="Marcet-Houben M."/>
            <person name="Levin E."/>
            <person name="Sela N."/>
            <person name="Selma-Lazaro C."/>
            <person name="Carmona L."/>
            <person name="Wisniewski M."/>
            <person name="Droby S."/>
            <person name="Gonzalez-Candelas L."/>
            <person name="Gabaldon T."/>
        </authorList>
    </citation>
    <scope>NUCLEOTIDE SEQUENCE [LARGE SCALE GENOMIC DNA]</scope>
    <source>
        <strain evidence="1 2">PHI-1</strain>
    </source>
</reference>